<dbReference type="Proteomes" id="UP001596044">
    <property type="component" value="Unassembled WGS sequence"/>
</dbReference>
<gene>
    <name evidence="2" type="ORF">ACFPOG_23660</name>
</gene>
<proteinExistence type="predicted"/>
<dbReference type="InterPro" id="IPR013611">
    <property type="entry name" value="Transp-assoc_OB_typ2"/>
</dbReference>
<organism evidence="2 3">
    <name type="scientific">Paenibacillus aestuarii</name>
    <dbReference type="NCBI Taxonomy" id="516965"/>
    <lineage>
        <taxon>Bacteria</taxon>
        <taxon>Bacillati</taxon>
        <taxon>Bacillota</taxon>
        <taxon>Bacilli</taxon>
        <taxon>Bacillales</taxon>
        <taxon>Paenibacillaceae</taxon>
        <taxon>Paenibacillus</taxon>
    </lineage>
</organism>
<dbReference type="EMBL" id="JBHSMJ010000031">
    <property type="protein sequence ID" value="MFC5451237.1"/>
    <property type="molecule type" value="Genomic_DNA"/>
</dbReference>
<reference evidence="3" key="1">
    <citation type="journal article" date="2019" name="Int. J. Syst. Evol. Microbiol.">
        <title>The Global Catalogue of Microorganisms (GCM) 10K type strain sequencing project: providing services to taxonomists for standard genome sequencing and annotation.</title>
        <authorList>
            <consortium name="The Broad Institute Genomics Platform"/>
            <consortium name="The Broad Institute Genome Sequencing Center for Infectious Disease"/>
            <person name="Wu L."/>
            <person name="Ma J."/>
        </authorList>
    </citation>
    <scope>NUCLEOTIDE SEQUENCE [LARGE SCALE GENOMIC DNA]</scope>
    <source>
        <strain evidence="3">KACC 11904</strain>
    </source>
</reference>
<feature type="domain" description="Transport-associated OB type 2" evidence="1">
    <location>
        <begin position="25"/>
        <end position="63"/>
    </location>
</feature>
<keyword evidence="3" id="KW-1185">Reference proteome</keyword>
<name>A0ABW0KF87_9BACL</name>
<dbReference type="RefSeq" id="WP_333742446.1">
    <property type="nucleotide sequence ID" value="NZ_JAQFVF010000015.1"/>
</dbReference>
<sequence length="86" mass="10045">MRSGDSHIETIDALHDEESSADLQRVRLENGHYLLEGVIRHHLFMGSYYRYMVEIEGQPIFVDEAYLELGPCLVRIAQEKAYWFDA</sequence>
<protein>
    <submittedName>
        <fullName evidence="2">TOBE domain-containing protein</fullName>
    </submittedName>
</protein>
<evidence type="ECO:0000313" key="2">
    <source>
        <dbReference type="EMBL" id="MFC5451237.1"/>
    </source>
</evidence>
<comment type="caution">
    <text evidence="2">The sequence shown here is derived from an EMBL/GenBank/DDBJ whole genome shotgun (WGS) entry which is preliminary data.</text>
</comment>
<dbReference type="Pfam" id="PF08402">
    <property type="entry name" value="TOBE_2"/>
    <property type="match status" value="1"/>
</dbReference>
<evidence type="ECO:0000313" key="3">
    <source>
        <dbReference type="Proteomes" id="UP001596044"/>
    </source>
</evidence>
<evidence type="ECO:0000259" key="1">
    <source>
        <dbReference type="Pfam" id="PF08402"/>
    </source>
</evidence>
<accession>A0ABW0KF87</accession>